<sequence>MVIPAGTSGDLTLTAVWAEGAMTGSMGGAGGASAAASGTGTTDDAKTAQSAASAADTAATTTKRVKQASSSTKVTFTSEAENALPTLESIQKPTSSFPWGWAFGGLGLLGIAAYALAKLVERKQNDRS</sequence>
<feature type="transmembrane region" description="Helical" evidence="2">
    <location>
        <begin position="99"/>
        <end position="117"/>
    </location>
</feature>
<gene>
    <name evidence="3" type="ORF">SDC9_180053</name>
</gene>
<evidence type="ECO:0000313" key="3">
    <source>
        <dbReference type="EMBL" id="MPN32573.1"/>
    </source>
</evidence>
<evidence type="ECO:0000256" key="1">
    <source>
        <dbReference type="SAM" id="MobiDB-lite"/>
    </source>
</evidence>
<keyword evidence="2" id="KW-0472">Membrane</keyword>
<keyword evidence="2" id="KW-0812">Transmembrane</keyword>
<organism evidence="3">
    <name type="scientific">bioreactor metagenome</name>
    <dbReference type="NCBI Taxonomy" id="1076179"/>
    <lineage>
        <taxon>unclassified sequences</taxon>
        <taxon>metagenomes</taxon>
        <taxon>ecological metagenomes</taxon>
    </lineage>
</organism>
<dbReference type="EMBL" id="VSSQ01084650">
    <property type="protein sequence ID" value="MPN32573.1"/>
    <property type="molecule type" value="Genomic_DNA"/>
</dbReference>
<proteinExistence type="predicted"/>
<accession>A0A645H9V7</accession>
<dbReference type="AlphaFoldDB" id="A0A645H9V7"/>
<reference evidence="3" key="1">
    <citation type="submission" date="2019-08" db="EMBL/GenBank/DDBJ databases">
        <authorList>
            <person name="Kucharzyk K."/>
            <person name="Murdoch R.W."/>
            <person name="Higgins S."/>
            <person name="Loffler F."/>
        </authorList>
    </citation>
    <scope>NUCLEOTIDE SEQUENCE</scope>
</reference>
<feature type="compositionally biased region" description="Low complexity" evidence="1">
    <location>
        <begin position="32"/>
        <end position="62"/>
    </location>
</feature>
<protein>
    <submittedName>
        <fullName evidence="3">Uncharacterized protein</fullName>
    </submittedName>
</protein>
<keyword evidence="2" id="KW-1133">Transmembrane helix</keyword>
<feature type="region of interest" description="Disordered" evidence="1">
    <location>
        <begin position="27"/>
        <end position="76"/>
    </location>
</feature>
<feature type="compositionally biased region" description="Polar residues" evidence="1">
    <location>
        <begin position="67"/>
        <end position="76"/>
    </location>
</feature>
<evidence type="ECO:0000256" key="2">
    <source>
        <dbReference type="SAM" id="Phobius"/>
    </source>
</evidence>
<comment type="caution">
    <text evidence="3">The sequence shown here is derived from an EMBL/GenBank/DDBJ whole genome shotgun (WGS) entry which is preliminary data.</text>
</comment>
<name>A0A645H9V7_9ZZZZ</name>